<proteinExistence type="predicted"/>
<evidence type="ECO:0000313" key="2">
    <source>
        <dbReference type="Proteomes" id="UP000005045"/>
    </source>
</evidence>
<evidence type="ECO:0000313" key="1">
    <source>
        <dbReference type="EMBL" id="EDT12203.1"/>
    </source>
</evidence>
<comment type="caution">
    <text evidence="1">The sequence shown here is derived from an EMBL/GenBank/DDBJ whole genome shotgun (WGS) entry which is preliminary data.</text>
</comment>
<dbReference type="OrthoDB" id="1495661at2"/>
<keyword evidence="2" id="KW-1185">Reference proteome</keyword>
<reference evidence="1 2" key="1">
    <citation type="submission" date="2008-03" db="EMBL/GenBank/DDBJ databases">
        <title>Sequencing of the draft genome and assembly of Burkholderia graminis C4D1M.</title>
        <authorList>
            <consortium name="US DOE Joint Genome Institute (JGI-PGF)"/>
            <person name="Copeland A."/>
            <person name="Lucas S."/>
            <person name="Lapidus A."/>
            <person name="Glavina del Rio T."/>
            <person name="Dalin E."/>
            <person name="Tice H."/>
            <person name="Bruce D."/>
            <person name="Goodwin L."/>
            <person name="Pitluck S."/>
            <person name="Larimer F."/>
            <person name="Land M.L."/>
            <person name="Hauser L."/>
            <person name="Tiedje J."/>
            <person name="Richardson P."/>
        </authorList>
    </citation>
    <scope>NUCLEOTIDE SEQUENCE [LARGE SCALE GENOMIC DNA]</scope>
    <source>
        <strain evidence="2">ATCC 700544 / DSM 17151 / LMG 18924 / NCIMB 13744 / C4D1M</strain>
    </source>
</reference>
<gene>
    <name evidence="1" type="ORF">BgramDRAFT_0767</name>
</gene>
<organism evidence="1 2">
    <name type="scientific">Paraburkholderia graminis (strain ATCC 700544 / DSM 17151 / LMG 18924 / NCIMB 13744 / C4D1M)</name>
    <dbReference type="NCBI Taxonomy" id="396598"/>
    <lineage>
        <taxon>Bacteria</taxon>
        <taxon>Pseudomonadati</taxon>
        <taxon>Pseudomonadota</taxon>
        <taxon>Betaproteobacteria</taxon>
        <taxon>Burkholderiales</taxon>
        <taxon>Burkholderiaceae</taxon>
        <taxon>Paraburkholderia</taxon>
    </lineage>
</organism>
<dbReference type="EMBL" id="ABLD01000002">
    <property type="protein sequence ID" value="EDT12203.1"/>
    <property type="molecule type" value="Genomic_DNA"/>
</dbReference>
<dbReference type="AlphaFoldDB" id="B1FUP8"/>
<sequence>MERWTEIVGATRRDAYDVLARHLAIGFHKGQFSFGFCDALAIAVVGFVYDDFISLGEESWPSFFNEVYLAFDAGEVGQPGTDAVEAFARPMIAKIVEDLADDA</sequence>
<name>B1FUP8_PARG4</name>
<dbReference type="RefSeq" id="WP_006047327.1">
    <property type="nucleotide sequence ID" value="NZ_ABLD01000002.1"/>
</dbReference>
<dbReference type="Proteomes" id="UP000005045">
    <property type="component" value="Unassembled WGS sequence"/>
</dbReference>
<accession>B1FUP8</accession>
<protein>
    <submittedName>
        <fullName evidence="1">Uncharacterized protein</fullName>
    </submittedName>
</protein>